<dbReference type="PANTHER" id="PTHR31465">
    <property type="entry name" value="PROTEIN RTA1-RELATED"/>
    <property type="match status" value="1"/>
</dbReference>
<keyword evidence="4 6" id="KW-0472">Membrane</keyword>
<feature type="transmembrane region" description="Helical" evidence="6">
    <location>
        <begin position="79"/>
        <end position="96"/>
    </location>
</feature>
<evidence type="ECO:0000313" key="8">
    <source>
        <dbReference type="Proteomes" id="UP001321749"/>
    </source>
</evidence>
<evidence type="ECO:0000313" key="7">
    <source>
        <dbReference type="EMBL" id="KAK4465807.1"/>
    </source>
</evidence>
<proteinExistence type="predicted"/>
<dbReference type="GO" id="GO:0005886">
    <property type="term" value="C:plasma membrane"/>
    <property type="evidence" value="ECO:0007669"/>
    <property type="project" value="TreeGrafter"/>
</dbReference>
<sequence length="360" mass="38976">MVSLKAVEPSLIPPDTDPSELDNIIASYYYSCKEVTPYCPVEATTLGYRPNLGINIFFAVMFGLSAVTTLYFGIKKKTWGYMGFIAAGCALEMAGYASRVPLHSNPWNKHAFETQIVAIILAPTLICISIYLTLKHVCLALNPSLSPVKPQRYPYIFVPLDVSCLLVQAVGGALAAGGALKDFKLVSHGNRAIVAGIVLQVVVLGGFGGVVGVYWWRMSKWIKTEQASTETLALWKDKRFRMFVYAVTAAYSGILIRCIYRIAEMAGGWGNHIMQDEPSFIVLEGFMVLIPCVLLASFPPGLLFPQMAARMSGPGTREMSGTVDAQSQAEPKIGASKVQAASAEHSLGEIQGNVGLANPR</sequence>
<dbReference type="GO" id="GO:0000324">
    <property type="term" value="C:fungal-type vacuole"/>
    <property type="evidence" value="ECO:0007669"/>
    <property type="project" value="TreeGrafter"/>
</dbReference>
<dbReference type="Pfam" id="PF04479">
    <property type="entry name" value="RTA1"/>
    <property type="match status" value="1"/>
</dbReference>
<evidence type="ECO:0000256" key="5">
    <source>
        <dbReference type="SAM" id="MobiDB-lite"/>
    </source>
</evidence>
<feature type="transmembrane region" description="Helical" evidence="6">
    <location>
        <begin position="155"/>
        <end position="180"/>
    </location>
</feature>
<keyword evidence="8" id="KW-1185">Reference proteome</keyword>
<reference evidence="7" key="2">
    <citation type="submission" date="2023-06" db="EMBL/GenBank/DDBJ databases">
        <authorList>
            <consortium name="Lawrence Berkeley National Laboratory"/>
            <person name="Mondo S.J."/>
            <person name="Hensen N."/>
            <person name="Bonometti L."/>
            <person name="Westerberg I."/>
            <person name="Brannstrom I.O."/>
            <person name="Guillou S."/>
            <person name="Cros-Aarteil S."/>
            <person name="Calhoun S."/>
            <person name="Haridas S."/>
            <person name="Kuo A."/>
            <person name="Pangilinan J."/>
            <person name="Riley R."/>
            <person name="Labutti K."/>
            <person name="Andreopoulos B."/>
            <person name="Lipzen A."/>
            <person name="Chen C."/>
            <person name="Yanf M."/>
            <person name="Daum C."/>
            <person name="Ng V."/>
            <person name="Clum A."/>
            <person name="Steindorff A."/>
            <person name="Ohm R."/>
            <person name="Martin F."/>
            <person name="Silar P."/>
            <person name="Natvig D."/>
            <person name="Lalanne C."/>
            <person name="Gautier V."/>
            <person name="Ament-Velasquez S.L."/>
            <person name="Kruys A."/>
            <person name="Hutchinson M.I."/>
            <person name="Powell A.J."/>
            <person name="Barry K."/>
            <person name="Miller A.N."/>
            <person name="Grigoriev I.V."/>
            <person name="Debuchy R."/>
            <person name="Gladieux P."/>
            <person name="Thoren M.H."/>
            <person name="Johannesson H."/>
        </authorList>
    </citation>
    <scope>NUCLEOTIDE SEQUENCE</scope>
    <source>
        <strain evidence="7">PSN324</strain>
    </source>
</reference>
<reference evidence="7" key="1">
    <citation type="journal article" date="2023" name="Mol. Phylogenet. Evol.">
        <title>Genome-scale phylogeny and comparative genomics of the fungal order Sordariales.</title>
        <authorList>
            <person name="Hensen N."/>
            <person name="Bonometti L."/>
            <person name="Westerberg I."/>
            <person name="Brannstrom I.O."/>
            <person name="Guillou S."/>
            <person name="Cros-Aarteil S."/>
            <person name="Calhoun S."/>
            <person name="Haridas S."/>
            <person name="Kuo A."/>
            <person name="Mondo S."/>
            <person name="Pangilinan J."/>
            <person name="Riley R."/>
            <person name="LaButti K."/>
            <person name="Andreopoulos B."/>
            <person name="Lipzen A."/>
            <person name="Chen C."/>
            <person name="Yan M."/>
            <person name="Daum C."/>
            <person name="Ng V."/>
            <person name="Clum A."/>
            <person name="Steindorff A."/>
            <person name="Ohm R.A."/>
            <person name="Martin F."/>
            <person name="Silar P."/>
            <person name="Natvig D.O."/>
            <person name="Lalanne C."/>
            <person name="Gautier V."/>
            <person name="Ament-Velasquez S.L."/>
            <person name="Kruys A."/>
            <person name="Hutchinson M.I."/>
            <person name="Powell A.J."/>
            <person name="Barry K."/>
            <person name="Miller A.N."/>
            <person name="Grigoriev I.V."/>
            <person name="Debuchy R."/>
            <person name="Gladieux P."/>
            <person name="Hiltunen Thoren M."/>
            <person name="Johannesson H."/>
        </authorList>
    </citation>
    <scope>NUCLEOTIDE SEQUENCE</scope>
    <source>
        <strain evidence="7">PSN324</strain>
    </source>
</reference>
<dbReference type="EMBL" id="MU864936">
    <property type="protein sequence ID" value="KAK4465807.1"/>
    <property type="molecule type" value="Genomic_DNA"/>
</dbReference>
<feature type="transmembrane region" description="Helical" evidence="6">
    <location>
        <begin position="52"/>
        <end position="72"/>
    </location>
</feature>
<feature type="transmembrane region" description="Helical" evidence="6">
    <location>
        <begin position="116"/>
        <end position="134"/>
    </location>
</feature>
<keyword evidence="2 6" id="KW-0812">Transmembrane</keyword>
<dbReference type="AlphaFoldDB" id="A0AAV9HYM6"/>
<evidence type="ECO:0000256" key="4">
    <source>
        <dbReference type="ARBA" id="ARBA00023136"/>
    </source>
</evidence>
<dbReference type="InterPro" id="IPR007568">
    <property type="entry name" value="RTA1"/>
</dbReference>
<evidence type="ECO:0000256" key="2">
    <source>
        <dbReference type="ARBA" id="ARBA00022692"/>
    </source>
</evidence>
<evidence type="ECO:0000256" key="6">
    <source>
        <dbReference type="SAM" id="Phobius"/>
    </source>
</evidence>
<name>A0AAV9HYM6_9PEZI</name>
<accession>A0AAV9HYM6</accession>
<gene>
    <name evidence="7" type="ORF">QBC42DRAFT_108184</name>
</gene>
<evidence type="ECO:0000256" key="1">
    <source>
        <dbReference type="ARBA" id="ARBA00004141"/>
    </source>
</evidence>
<feature type="region of interest" description="Disordered" evidence="5">
    <location>
        <begin position="315"/>
        <end position="340"/>
    </location>
</feature>
<feature type="transmembrane region" description="Helical" evidence="6">
    <location>
        <begin position="242"/>
        <end position="263"/>
    </location>
</feature>
<comment type="subcellular location">
    <subcellularLocation>
        <location evidence="1">Membrane</location>
        <topology evidence="1">Multi-pass membrane protein</topology>
    </subcellularLocation>
</comment>
<dbReference type="Proteomes" id="UP001321749">
    <property type="component" value="Unassembled WGS sequence"/>
</dbReference>
<dbReference type="PANTHER" id="PTHR31465:SF8">
    <property type="entry name" value="DOMAIN PROTEIN, PUTATIVE (AFU_ORTHOLOGUE AFUA_6G14140)-RELATED"/>
    <property type="match status" value="1"/>
</dbReference>
<comment type="caution">
    <text evidence="7">The sequence shown here is derived from an EMBL/GenBank/DDBJ whole genome shotgun (WGS) entry which is preliminary data.</text>
</comment>
<organism evidence="7 8">
    <name type="scientific">Cladorrhinum samala</name>
    <dbReference type="NCBI Taxonomy" id="585594"/>
    <lineage>
        <taxon>Eukaryota</taxon>
        <taxon>Fungi</taxon>
        <taxon>Dikarya</taxon>
        <taxon>Ascomycota</taxon>
        <taxon>Pezizomycotina</taxon>
        <taxon>Sordariomycetes</taxon>
        <taxon>Sordariomycetidae</taxon>
        <taxon>Sordariales</taxon>
        <taxon>Podosporaceae</taxon>
        <taxon>Cladorrhinum</taxon>
    </lineage>
</organism>
<keyword evidence="3 6" id="KW-1133">Transmembrane helix</keyword>
<evidence type="ECO:0000256" key="3">
    <source>
        <dbReference type="ARBA" id="ARBA00022989"/>
    </source>
</evidence>
<feature type="transmembrane region" description="Helical" evidence="6">
    <location>
        <begin position="283"/>
        <end position="304"/>
    </location>
</feature>
<feature type="transmembrane region" description="Helical" evidence="6">
    <location>
        <begin position="192"/>
        <end position="216"/>
    </location>
</feature>
<protein>
    <submittedName>
        <fullName evidence="7">Sphingoid long-chain base transporter RSB1</fullName>
    </submittedName>
</protein>